<keyword evidence="3" id="KW-1185">Reference proteome</keyword>
<organism evidence="2 3">
    <name type="scientific">Natrialba taiwanensis DSM 12281</name>
    <dbReference type="NCBI Taxonomy" id="1230458"/>
    <lineage>
        <taxon>Archaea</taxon>
        <taxon>Methanobacteriati</taxon>
        <taxon>Methanobacteriota</taxon>
        <taxon>Stenosarchaea group</taxon>
        <taxon>Halobacteria</taxon>
        <taxon>Halobacteriales</taxon>
        <taxon>Natrialbaceae</taxon>
        <taxon>Natrialba</taxon>
    </lineage>
</organism>
<comment type="caution">
    <text evidence="2">The sequence shown here is derived from an EMBL/GenBank/DDBJ whole genome shotgun (WGS) entry which is preliminary data.</text>
</comment>
<accession>L9ZUY6</accession>
<dbReference type="EMBL" id="AOIL01000049">
    <property type="protein sequence ID" value="ELY89397.1"/>
    <property type="molecule type" value="Genomic_DNA"/>
</dbReference>
<evidence type="ECO:0000313" key="2">
    <source>
        <dbReference type="EMBL" id="ELY89397.1"/>
    </source>
</evidence>
<evidence type="ECO:0000256" key="1">
    <source>
        <dbReference type="SAM" id="Phobius"/>
    </source>
</evidence>
<keyword evidence="2" id="KW-0282">Flagellum</keyword>
<dbReference type="Pfam" id="PF01917">
    <property type="entry name" value="Flagellin_arch-type"/>
    <property type="match status" value="1"/>
</dbReference>
<dbReference type="PANTHER" id="PTHR42200">
    <property type="entry name" value="ARCHAEAL FLAGELLA-RELATED PROTEIN F-RELATED"/>
    <property type="match status" value="1"/>
</dbReference>
<gene>
    <name evidence="2" type="ORF">C484_13920</name>
</gene>
<keyword evidence="2" id="KW-0969">Cilium</keyword>
<dbReference type="Proteomes" id="UP000011648">
    <property type="component" value="Unassembled WGS sequence"/>
</dbReference>
<dbReference type="AlphaFoldDB" id="L9ZUY6"/>
<dbReference type="STRING" id="1230458.C484_13920"/>
<dbReference type="GO" id="GO:0097588">
    <property type="term" value="P:archaeal or bacterial-type flagellum-dependent cell motility"/>
    <property type="evidence" value="ECO:0007669"/>
    <property type="project" value="InterPro"/>
</dbReference>
<keyword evidence="1" id="KW-0472">Membrane</keyword>
<proteinExistence type="predicted"/>
<protein>
    <submittedName>
        <fullName evidence="2">Flagellin</fullName>
    </submittedName>
</protein>
<dbReference type="RefSeq" id="WP_006826475.1">
    <property type="nucleotide sequence ID" value="NZ_AOIL01000049.1"/>
</dbReference>
<dbReference type="OrthoDB" id="183655at2157"/>
<dbReference type="PANTHER" id="PTHR42200:SF2">
    <property type="entry name" value="ARCHAEAL FLAGELLA-RELATED PROTEIN F"/>
    <property type="match status" value="1"/>
</dbReference>
<keyword evidence="1" id="KW-0812">Transmembrane</keyword>
<evidence type="ECO:0000313" key="3">
    <source>
        <dbReference type="Proteomes" id="UP000011648"/>
    </source>
</evidence>
<reference evidence="2 3" key="1">
    <citation type="journal article" date="2014" name="PLoS Genet.">
        <title>Phylogenetically driven sequencing of extremely halophilic archaea reveals strategies for static and dynamic osmo-response.</title>
        <authorList>
            <person name="Becker E.A."/>
            <person name="Seitzer P.M."/>
            <person name="Tritt A."/>
            <person name="Larsen D."/>
            <person name="Krusor M."/>
            <person name="Yao A.I."/>
            <person name="Wu D."/>
            <person name="Madern D."/>
            <person name="Eisen J.A."/>
            <person name="Darling A.E."/>
            <person name="Facciotti M.T."/>
        </authorList>
    </citation>
    <scope>NUCLEOTIDE SEQUENCE [LARGE SCALE GENOMIC DNA]</scope>
    <source>
        <strain evidence="2 3">DSM 12281</strain>
    </source>
</reference>
<name>L9ZUY6_9EURY</name>
<dbReference type="InterPro" id="IPR002774">
    <property type="entry name" value="Flagellin_arc-type"/>
</dbReference>
<dbReference type="PATRIC" id="fig|1230458.4.peg.2810"/>
<feature type="transmembrane region" description="Helical" evidence="1">
    <location>
        <begin position="6"/>
        <end position="30"/>
    </location>
</feature>
<keyword evidence="1" id="KW-1133">Transmembrane helix</keyword>
<dbReference type="GO" id="GO:0005198">
    <property type="term" value="F:structural molecule activity"/>
    <property type="evidence" value="ECO:0007669"/>
    <property type="project" value="InterPro"/>
</dbReference>
<sequence length="159" mass="16548">MASVSATHLIMFIGSLVIASAVAGTVVMEVGEVSDSIEMRGGTVSDEIETDIAIISDESQPDAIVENDTTSDGYNVSVLVKNVGSKDVPADPSAVDALVDGTYSTVTAVERVDADTNTWNPGGVVEVTISTADVGGDTEVVVLVNDDEDTITFYWEDDA</sequence>
<keyword evidence="2" id="KW-0966">Cell projection</keyword>